<proteinExistence type="predicted"/>
<accession>A0A7H1MJY4</accession>
<reference evidence="1 3" key="1">
    <citation type="submission" date="2019-08" db="EMBL/GenBank/DDBJ databases">
        <authorList>
            <person name="Chang H.C."/>
            <person name="Mun S.Y."/>
        </authorList>
    </citation>
    <scope>NUCLEOTIDE SEQUENCE [LARGE SCALE GENOMIC DNA]</scope>
    <source>
        <strain evidence="1 3">SK</strain>
    </source>
</reference>
<keyword evidence="3" id="KW-1185">Reference proteome</keyword>
<organism evidence="1 3">
    <name type="scientific">Weissella koreensis</name>
    <dbReference type="NCBI Taxonomy" id="165096"/>
    <lineage>
        <taxon>Bacteria</taxon>
        <taxon>Bacillati</taxon>
        <taxon>Bacillota</taxon>
        <taxon>Bacilli</taxon>
        <taxon>Lactobacillales</taxon>
        <taxon>Lactobacillaceae</taxon>
        <taxon>Weissella</taxon>
    </lineage>
</organism>
<dbReference type="Proteomes" id="UP000516446">
    <property type="component" value="Chromosome"/>
</dbReference>
<evidence type="ECO:0000313" key="3">
    <source>
        <dbReference type="Proteomes" id="UP000516446"/>
    </source>
</evidence>
<dbReference type="RefSeq" id="WP_104914372.1">
    <property type="nucleotide sequence ID" value="NZ_CP026847.1"/>
</dbReference>
<protein>
    <submittedName>
        <fullName evidence="1">Uncharacterized protein</fullName>
    </submittedName>
</protein>
<sequence length="108" mass="12516">MVKDTLVLKVMQDDNDLSLEDVRGPWKINIDDLLSVKYVVIIHNNKVIREYDLGPKFTFDIVTKEVSNLQINEFSGQVCLNSHMLDYSPETIVSFESHEYLRSLVIKD</sequence>
<dbReference type="EMBL" id="CP043431">
    <property type="protein sequence ID" value="QNT63770.1"/>
    <property type="molecule type" value="Genomic_DNA"/>
</dbReference>
<evidence type="ECO:0000313" key="2">
    <source>
        <dbReference type="EMBL" id="QNT65006.1"/>
    </source>
</evidence>
<dbReference type="EMBL" id="CP043431">
    <property type="protein sequence ID" value="QNT65006.1"/>
    <property type="molecule type" value="Genomic_DNA"/>
</dbReference>
<name>A0A7H1MJY4_9LACO</name>
<gene>
    <name evidence="1" type="ORF">FY536_00125</name>
    <name evidence="2" type="ORF">FY536_06980</name>
</gene>
<dbReference type="AlphaFoldDB" id="A0A7H1MJY4"/>
<evidence type="ECO:0000313" key="1">
    <source>
        <dbReference type="EMBL" id="QNT63770.1"/>
    </source>
</evidence>